<evidence type="ECO:0000259" key="2">
    <source>
        <dbReference type="Pfam" id="PF08984"/>
    </source>
</evidence>
<evidence type="ECO:0000313" key="4">
    <source>
        <dbReference type="Proteomes" id="UP000422108"/>
    </source>
</evidence>
<proteinExistence type="predicted"/>
<name>A0A5K8AKX6_9BACT</name>
<evidence type="ECO:0000313" key="3">
    <source>
        <dbReference type="EMBL" id="BBO93387.1"/>
    </source>
</evidence>
<dbReference type="PANTHER" id="PTHR30006:SF2">
    <property type="entry name" value="ABC TRANSPORTER SUBSTRATE-BINDING PROTEIN"/>
    <property type="match status" value="1"/>
</dbReference>
<feature type="domain" description="DUF1858" evidence="2">
    <location>
        <begin position="5"/>
        <end position="62"/>
    </location>
</feature>
<dbReference type="AlphaFoldDB" id="A0A5K8AKX6"/>
<dbReference type="Pfam" id="PF13343">
    <property type="entry name" value="SBP_bac_6"/>
    <property type="match status" value="1"/>
</dbReference>
<dbReference type="RefSeq" id="WP_155313978.1">
    <property type="nucleotide sequence ID" value="NZ_AP021879.1"/>
</dbReference>
<dbReference type="InterPro" id="IPR015077">
    <property type="entry name" value="DUF1858"/>
</dbReference>
<dbReference type="PANTHER" id="PTHR30006">
    <property type="entry name" value="THIAMINE-BINDING PERIPLASMIC PROTEIN-RELATED"/>
    <property type="match status" value="1"/>
</dbReference>
<dbReference type="SUPFAM" id="SSF53850">
    <property type="entry name" value="Periplasmic binding protein-like II"/>
    <property type="match status" value="1"/>
</dbReference>
<reference evidence="3 4" key="1">
    <citation type="submission" date="2019-11" db="EMBL/GenBank/DDBJ databases">
        <title>Comparative genomics of hydrocarbon-degrading Desulfosarcina strains.</title>
        <authorList>
            <person name="Watanabe M."/>
            <person name="Kojima H."/>
            <person name="Fukui M."/>
        </authorList>
    </citation>
    <scope>NUCLEOTIDE SEQUENCE [LARGE SCALE GENOMIC DNA]</scope>
    <source>
        <strain evidence="4">oXyS1</strain>
    </source>
</reference>
<dbReference type="EMBL" id="AP021879">
    <property type="protein sequence ID" value="BBO93387.1"/>
    <property type="molecule type" value="Genomic_DNA"/>
</dbReference>
<keyword evidence="1" id="KW-0732">Signal</keyword>
<dbReference type="Gene3D" id="1.10.3910.10">
    <property type="entry name" value="SP0561-like"/>
    <property type="match status" value="1"/>
</dbReference>
<dbReference type="Proteomes" id="UP000422108">
    <property type="component" value="Chromosome"/>
</dbReference>
<gene>
    <name evidence="3" type="ORF">DSCOOX_65670</name>
</gene>
<dbReference type="SUPFAM" id="SSF140683">
    <property type="entry name" value="SP0561-like"/>
    <property type="match status" value="1"/>
</dbReference>
<dbReference type="Pfam" id="PF08984">
    <property type="entry name" value="DUF1858"/>
    <property type="match status" value="1"/>
</dbReference>
<organism evidence="3 4">
    <name type="scientific">Desulfosarcina ovata subsp. ovata</name>
    <dbReference type="NCBI Taxonomy" id="2752305"/>
    <lineage>
        <taxon>Bacteria</taxon>
        <taxon>Pseudomonadati</taxon>
        <taxon>Thermodesulfobacteriota</taxon>
        <taxon>Desulfobacteria</taxon>
        <taxon>Desulfobacterales</taxon>
        <taxon>Desulfosarcinaceae</taxon>
        <taxon>Desulfosarcina</taxon>
    </lineage>
</organism>
<sequence>MTSKIQLDMRLSRLIEAYPQTRPVFAAHGLGKLVDEENLPVIGPFLTLETALLTHDIAPANFLKLLDDCRREETVLDAPSQLDADTTDPTHFLALMTCGLKVPFARALASFINDLQHQDEEKINYSVVSNLNHEHSYYPYVNHVKTVADLPDIIVSADFNAFFYHNFYKRFIEPGHFIDVMAQEPNRLFADAGISDPGHEYTILCVNPLVIVADLEKVGDRPLPKRWSDLLNPIWRRDITLRGNENFFCHAVLLPFFKEHGSAGIEALARNVYDGRHPAQMVKAAGSGRSAALYVMPDFFAHKIPAGKSVQRIWPEDGALASPVTLLVKKARAAALKPITDYLTGEELARVFVDALFPSPHPAAQNRIPAGAGLKWIGWDYIRTNDLEAVNAAIDEVFLPTVRESGAV</sequence>
<protein>
    <recommendedName>
        <fullName evidence="2">DUF1858 domain-containing protein</fullName>
    </recommendedName>
</protein>
<accession>A0A5K8AKX6</accession>
<keyword evidence="4" id="KW-1185">Reference proteome</keyword>
<dbReference type="InterPro" id="IPR038062">
    <property type="entry name" value="ScdA-like_N_sf"/>
</dbReference>
<dbReference type="Gene3D" id="3.40.190.10">
    <property type="entry name" value="Periplasmic binding protein-like II"/>
    <property type="match status" value="2"/>
</dbReference>
<evidence type="ECO:0000256" key="1">
    <source>
        <dbReference type="ARBA" id="ARBA00022729"/>
    </source>
</evidence>